<keyword evidence="3" id="KW-1185">Reference proteome</keyword>
<evidence type="ECO:0000256" key="1">
    <source>
        <dbReference type="SAM" id="MobiDB-lite"/>
    </source>
</evidence>
<feature type="compositionally biased region" description="Basic and acidic residues" evidence="1">
    <location>
        <begin position="17"/>
        <end position="28"/>
    </location>
</feature>
<evidence type="ECO:0000313" key="3">
    <source>
        <dbReference type="Proteomes" id="UP000499080"/>
    </source>
</evidence>
<organism evidence="2 3">
    <name type="scientific">Araneus ventricosus</name>
    <name type="common">Orbweaver spider</name>
    <name type="synonym">Epeira ventricosa</name>
    <dbReference type="NCBI Taxonomy" id="182803"/>
    <lineage>
        <taxon>Eukaryota</taxon>
        <taxon>Metazoa</taxon>
        <taxon>Ecdysozoa</taxon>
        <taxon>Arthropoda</taxon>
        <taxon>Chelicerata</taxon>
        <taxon>Arachnida</taxon>
        <taxon>Araneae</taxon>
        <taxon>Araneomorphae</taxon>
        <taxon>Entelegynae</taxon>
        <taxon>Araneoidea</taxon>
        <taxon>Araneidae</taxon>
        <taxon>Araneus</taxon>
    </lineage>
</organism>
<reference evidence="2 3" key="1">
    <citation type="journal article" date="2019" name="Sci. Rep.">
        <title>Orb-weaving spider Araneus ventricosus genome elucidates the spidroin gene catalogue.</title>
        <authorList>
            <person name="Kono N."/>
            <person name="Nakamura H."/>
            <person name="Ohtoshi R."/>
            <person name="Moran D.A.P."/>
            <person name="Shinohara A."/>
            <person name="Yoshida Y."/>
            <person name="Fujiwara M."/>
            <person name="Mori M."/>
            <person name="Tomita M."/>
            <person name="Arakawa K."/>
        </authorList>
    </citation>
    <scope>NUCLEOTIDE SEQUENCE [LARGE SCALE GENOMIC DNA]</scope>
</reference>
<protein>
    <submittedName>
        <fullName evidence="2">Uncharacterized protein</fullName>
    </submittedName>
</protein>
<name>A0A4Y2CCN9_ARAVE</name>
<sequence>MSIDCKKGPPPQSIETDGSHGNDLHPSSDRTPAPRSLSLWICLSLETESARGSNEQYTKNHMLSVKPLGVNPHWNGPVKRQGWLAEFWKRRPVQNTFGGGKRVEISSISDIVGLDSFNCFAVPLLTVPVPHR</sequence>
<dbReference type="AlphaFoldDB" id="A0A4Y2CCN9"/>
<proteinExistence type="predicted"/>
<dbReference type="Proteomes" id="UP000499080">
    <property type="component" value="Unassembled WGS sequence"/>
</dbReference>
<comment type="caution">
    <text evidence="2">The sequence shown here is derived from an EMBL/GenBank/DDBJ whole genome shotgun (WGS) entry which is preliminary data.</text>
</comment>
<gene>
    <name evidence="2" type="ORF">AVEN_269593_1</name>
</gene>
<feature type="region of interest" description="Disordered" evidence="1">
    <location>
        <begin position="1"/>
        <end position="34"/>
    </location>
</feature>
<dbReference type="EMBL" id="BGPR01000175">
    <property type="protein sequence ID" value="GBM02000.1"/>
    <property type="molecule type" value="Genomic_DNA"/>
</dbReference>
<evidence type="ECO:0000313" key="2">
    <source>
        <dbReference type="EMBL" id="GBM02000.1"/>
    </source>
</evidence>
<accession>A0A4Y2CCN9</accession>